<feature type="chain" id="PRO_5046273949" evidence="2">
    <location>
        <begin position="21"/>
        <end position="193"/>
    </location>
</feature>
<evidence type="ECO:0000256" key="1">
    <source>
        <dbReference type="SAM" id="Coils"/>
    </source>
</evidence>
<feature type="signal peptide" evidence="2">
    <location>
        <begin position="1"/>
        <end position="20"/>
    </location>
</feature>
<keyword evidence="4" id="KW-1185">Reference proteome</keyword>
<gene>
    <name evidence="3" type="ORF">REB14_02260</name>
</gene>
<organism evidence="3 4">
    <name type="scientific">Chryseobacterium metallicongregator</name>
    <dbReference type="NCBI Taxonomy" id="3073042"/>
    <lineage>
        <taxon>Bacteria</taxon>
        <taxon>Pseudomonadati</taxon>
        <taxon>Bacteroidota</taxon>
        <taxon>Flavobacteriia</taxon>
        <taxon>Flavobacteriales</taxon>
        <taxon>Weeksellaceae</taxon>
        <taxon>Chryseobacterium group</taxon>
        <taxon>Chryseobacterium</taxon>
    </lineage>
</organism>
<accession>A0ABU1DZQ7</accession>
<name>A0ABU1DZQ7_9FLAO</name>
<keyword evidence="1" id="KW-0175">Coiled coil</keyword>
<evidence type="ECO:0000313" key="3">
    <source>
        <dbReference type="EMBL" id="MDR4951004.1"/>
    </source>
</evidence>
<dbReference type="EMBL" id="JAVIXS010000001">
    <property type="protein sequence ID" value="MDR4951004.1"/>
    <property type="molecule type" value="Genomic_DNA"/>
</dbReference>
<evidence type="ECO:0000313" key="4">
    <source>
        <dbReference type="Proteomes" id="UP001260959"/>
    </source>
</evidence>
<keyword evidence="2" id="KW-0732">Signal</keyword>
<feature type="coiled-coil region" evidence="1">
    <location>
        <begin position="47"/>
        <end position="74"/>
    </location>
</feature>
<evidence type="ECO:0000256" key="2">
    <source>
        <dbReference type="SAM" id="SignalP"/>
    </source>
</evidence>
<reference evidence="3 4" key="1">
    <citation type="submission" date="2023-08" db="EMBL/GenBank/DDBJ databases">
        <authorList>
            <person name="Maltman C."/>
        </authorList>
    </citation>
    <scope>NUCLEOTIDE SEQUENCE [LARGE SCALE GENOMIC DNA]</scope>
    <source>
        <strain evidence="3 4">ES2</strain>
    </source>
</reference>
<dbReference type="Proteomes" id="UP001260959">
    <property type="component" value="Unassembled WGS sequence"/>
</dbReference>
<comment type="caution">
    <text evidence="3">The sequence shown here is derived from an EMBL/GenBank/DDBJ whole genome shotgun (WGS) entry which is preliminary data.</text>
</comment>
<proteinExistence type="predicted"/>
<dbReference type="RefSeq" id="WP_079242084.1">
    <property type="nucleotide sequence ID" value="NZ_JAVIXS010000001.1"/>
</dbReference>
<sequence length="193" mass="21771">MKTIKYLSTFLFLFSFSFFYTQTWSFDITDYVVAGTKTGIAAGLGGEIALKDEQNKLLEKLIKLEKEIDDKKSVANINSLALAAASIATIETTKKDIKNIKKVINIIKFNPLFLKHSLLRKYDELIIEDRYLDEAQSDYYRYLASGILSGGVGQVYTVFGKLLIRILKIKATVLSIKKDIESLSVINKVLLNN</sequence>
<protein>
    <submittedName>
        <fullName evidence="3">Uncharacterized protein</fullName>
    </submittedName>
</protein>